<dbReference type="OrthoDB" id="37369at2"/>
<organism evidence="1 2">
    <name type="scientific">Evansella caseinilytica</name>
    <dbReference type="NCBI Taxonomy" id="1503961"/>
    <lineage>
        <taxon>Bacteria</taxon>
        <taxon>Bacillati</taxon>
        <taxon>Bacillota</taxon>
        <taxon>Bacilli</taxon>
        <taxon>Bacillales</taxon>
        <taxon>Bacillaceae</taxon>
        <taxon>Evansella</taxon>
    </lineage>
</organism>
<reference evidence="2" key="1">
    <citation type="submission" date="2016-10" db="EMBL/GenBank/DDBJ databases">
        <authorList>
            <person name="Varghese N."/>
            <person name="Submissions S."/>
        </authorList>
    </citation>
    <scope>NUCLEOTIDE SEQUENCE [LARGE SCALE GENOMIC DNA]</scope>
    <source>
        <strain evidence="2">SP</strain>
    </source>
</reference>
<accession>A0A1H3HD72</accession>
<dbReference type="STRING" id="1503961.SAMN05421736_101454"/>
<gene>
    <name evidence="1" type="ORF">SAMN05421736_101454</name>
</gene>
<protein>
    <submittedName>
        <fullName evidence="1">Uncharacterized protein</fullName>
    </submittedName>
</protein>
<dbReference type="Proteomes" id="UP000198935">
    <property type="component" value="Unassembled WGS sequence"/>
</dbReference>
<sequence>MRNFKALNYSFENLQKKNMAFEQVFEHIVKFMNKEPQGNYRLMFGTDSQVHSTYTRFVTGIVIQREGKGAWACIRKVAVPRQMKNLHEKISYETSLTEEIVSMFTEARKSELIDIVLPHIYKGASFTIEGHIDIGANSRNKTRVYVREMMSRMQSMGIEPIIKPKAFVASSYANRYTK</sequence>
<name>A0A1H3HD72_9BACI</name>
<proteinExistence type="predicted"/>
<dbReference type="InterPro" id="IPR007405">
    <property type="entry name" value="Phage_KVP40_Orf299"/>
</dbReference>
<dbReference type="PANTHER" id="PTHR39961">
    <property type="entry name" value="HYPOTHETICAL CYTOSOLIC PROTEIN"/>
    <property type="match status" value="1"/>
</dbReference>
<dbReference type="PANTHER" id="PTHR39961:SF1">
    <property type="entry name" value="DUF458 DOMAIN-CONTAINING PROTEIN"/>
    <property type="match status" value="1"/>
</dbReference>
<evidence type="ECO:0000313" key="2">
    <source>
        <dbReference type="Proteomes" id="UP000198935"/>
    </source>
</evidence>
<dbReference type="Pfam" id="PF04308">
    <property type="entry name" value="RNaseH_like"/>
    <property type="match status" value="1"/>
</dbReference>
<dbReference type="AlphaFoldDB" id="A0A1H3HD72"/>
<keyword evidence="2" id="KW-1185">Reference proteome</keyword>
<evidence type="ECO:0000313" key="1">
    <source>
        <dbReference type="EMBL" id="SDY13165.1"/>
    </source>
</evidence>
<dbReference type="EMBL" id="FNPI01000001">
    <property type="protein sequence ID" value="SDY13165.1"/>
    <property type="molecule type" value="Genomic_DNA"/>
</dbReference>